<evidence type="ECO:0000313" key="1">
    <source>
        <dbReference type="EMBL" id="KAK5949796.1"/>
    </source>
</evidence>
<gene>
    <name evidence="1" type="ORF">OHC33_009185</name>
</gene>
<accession>A0AAN8F1X7</accession>
<sequence>MALSLLDLPLEVRAQIYNYILPTSGTIIISPLHNATINNSFEVQEWNVPPFAPL</sequence>
<proteinExistence type="predicted"/>
<dbReference type="AlphaFoldDB" id="A0AAN8F1X7"/>
<dbReference type="Proteomes" id="UP001316803">
    <property type="component" value="Unassembled WGS sequence"/>
</dbReference>
<reference evidence="1 2" key="1">
    <citation type="submission" date="2022-12" db="EMBL/GenBank/DDBJ databases">
        <title>Genomic features and morphological characterization of a novel Knufia sp. strain isolated from spacecraft assembly facility.</title>
        <authorList>
            <person name="Teixeira M."/>
            <person name="Chander A.M."/>
            <person name="Stajich J.E."/>
            <person name="Venkateswaran K."/>
        </authorList>
    </citation>
    <scope>NUCLEOTIDE SEQUENCE [LARGE SCALE GENOMIC DNA]</scope>
    <source>
        <strain evidence="1 2">FJI-L2-BK-P2</strain>
    </source>
</reference>
<dbReference type="EMBL" id="JAKLMC020000032">
    <property type="protein sequence ID" value="KAK5949796.1"/>
    <property type="molecule type" value="Genomic_DNA"/>
</dbReference>
<keyword evidence="2" id="KW-1185">Reference proteome</keyword>
<name>A0AAN8F1X7_9EURO</name>
<comment type="caution">
    <text evidence="1">The sequence shown here is derived from an EMBL/GenBank/DDBJ whole genome shotgun (WGS) entry which is preliminary data.</text>
</comment>
<evidence type="ECO:0000313" key="2">
    <source>
        <dbReference type="Proteomes" id="UP001316803"/>
    </source>
</evidence>
<organism evidence="1 2">
    <name type="scientific">Knufia fluminis</name>
    <dbReference type="NCBI Taxonomy" id="191047"/>
    <lineage>
        <taxon>Eukaryota</taxon>
        <taxon>Fungi</taxon>
        <taxon>Dikarya</taxon>
        <taxon>Ascomycota</taxon>
        <taxon>Pezizomycotina</taxon>
        <taxon>Eurotiomycetes</taxon>
        <taxon>Chaetothyriomycetidae</taxon>
        <taxon>Chaetothyriales</taxon>
        <taxon>Trichomeriaceae</taxon>
        <taxon>Knufia</taxon>
    </lineage>
</organism>
<protein>
    <submittedName>
        <fullName evidence="1">Uncharacterized protein</fullName>
    </submittedName>
</protein>